<reference evidence="1" key="2">
    <citation type="submission" date="2020-09" db="EMBL/GenBank/DDBJ databases">
        <authorList>
            <person name="Sun Q."/>
            <person name="Zhou Y."/>
        </authorList>
    </citation>
    <scope>NUCLEOTIDE SEQUENCE</scope>
    <source>
        <strain evidence="1">CGMCC 1.15320</strain>
    </source>
</reference>
<dbReference type="Gene3D" id="3.90.226.10">
    <property type="entry name" value="2-enoyl-CoA Hydratase, Chain A, domain 1"/>
    <property type="match status" value="1"/>
</dbReference>
<keyword evidence="2" id="KW-1185">Reference proteome</keyword>
<dbReference type="PANTHER" id="PTHR11941">
    <property type="entry name" value="ENOYL-COA HYDRATASE-RELATED"/>
    <property type="match status" value="1"/>
</dbReference>
<accession>A0A916S0D1</accession>
<dbReference type="Pfam" id="PF00378">
    <property type="entry name" value="ECH_1"/>
    <property type="match status" value="1"/>
</dbReference>
<evidence type="ECO:0000313" key="2">
    <source>
        <dbReference type="Proteomes" id="UP000636264"/>
    </source>
</evidence>
<dbReference type="CDD" id="cd06558">
    <property type="entry name" value="crotonase-like"/>
    <property type="match status" value="1"/>
</dbReference>
<dbReference type="InterPro" id="IPR029045">
    <property type="entry name" value="ClpP/crotonase-like_dom_sf"/>
</dbReference>
<gene>
    <name evidence="1" type="ORF">GCM10011385_36410</name>
</gene>
<dbReference type="RefSeq" id="WP_188722543.1">
    <property type="nucleotide sequence ID" value="NZ_BMIF01000015.1"/>
</dbReference>
<dbReference type="SUPFAM" id="SSF52096">
    <property type="entry name" value="ClpP/crotonase"/>
    <property type="match status" value="1"/>
</dbReference>
<proteinExistence type="predicted"/>
<dbReference type="GO" id="GO:0006635">
    <property type="term" value="P:fatty acid beta-oxidation"/>
    <property type="evidence" value="ECO:0007669"/>
    <property type="project" value="TreeGrafter"/>
</dbReference>
<evidence type="ECO:0000313" key="1">
    <source>
        <dbReference type="EMBL" id="GGA78979.1"/>
    </source>
</evidence>
<dbReference type="GO" id="GO:0003824">
    <property type="term" value="F:catalytic activity"/>
    <property type="evidence" value="ECO:0007669"/>
    <property type="project" value="UniProtKB-ARBA"/>
</dbReference>
<dbReference type="EMBL" id="BMIF01000015">
    <property type="protein sequence ID" value="GGA78979.1"/>
    <property type="molecule type" value="Genomic_DNA"/>
</dbReference>
<dbReference type="InterPro" id="IPR001753">
    <property type="entry name" value="Enoyl-CoA_hydra/iso"/>
</dbReference>
<sequence>MTGSDIRLNIERGIALVTIARAPVNAFTIETYRQLRKTFTDIAENTDVRVAILTGEGKTFCAGNDVSGFLEQTYDDTVEELAIIRTSFNALQDCAAPVIAAVNGAALGTGIVLTALCDIRVASERAFFALPEISVGAMGGAKHVMRMAPQGMARLMAFTGRRVSAEEALRVNMVEKVVAHDSLMAEALEIAEQIANQSPTAIRLAKVAANRVETMHLKEAYEYECSLMSSLRMTEESQEAARAFMEKRTPAFVADRG</sequence>
<organism evidence="1 2">
    <name type="scientific">Nitratireductor aestuarii</name>
    <dbReference type="NCBI Taxonomy" id="1735103"/>
    <lineage>
        <taxon>Bacteria</taxon>
        <taxon>Pseudomonadati</taxon>
        <taxon>Pseudomonadota</taxon>
        <taxon>Alphaproteobacteria</taxon>
        <taxon>Hyphomicrobiales</taxon>
        <taxon>Phyllobacteriaceae</taxon>
        <taxon>Nitratireductor</taxon>
    </lineage>
</organism>
<name>A0A916S0D1_9HYPH</name>
<dbReference type="Proteomes" id="UP000636264">
    <property type="component" value="Unassembled WGS sequence"/>
</dbReference>
<dbReference type="AlphaFoldDB" id="A0A916S0D1"/>
<protein>
    <submittedName>
        <fullName evidence="1">Enoyl-CoA hydratase</fullName>
    </submittedName>
</protein>
<comment type="caution">
    <text evidence="1">The sequence shown here is derived from an EMBL/GenBank/DDBJ whole genome shotgun (WGS) entry which is preliminary data.</text>
</comment>
<dbReference type="PANTHER" id="PTHR11941:SF54">
    <property type="entry name" value="ENOYL-COA HYDRATASE, MITOCHONDRIAL"/>
    <property type="match status" value="1"/>
</dbReference>
<reference evidence="1" key="1">
    <citation type="journal article" date="2014" name="Int. J. Syst. Evol. Microbiol.">
        <title>Complete genome sequence of Corynebacterium casei LMG S-19264T (=DSM 44701T), isolated from a smear-ripened cheese.</title>
        <authorList>
            <consortium name="US DOE Joint Genome Institute (JGI-PGF)"/>
            <person name="Walter F."/>
            <person name="Albersmeier A."/>
            <person name="Kalinowski J."/>
            <person name="Ruckert C."/>
        </authorList>
    </citation>
    <scope>NUCLEOTIDE SEQUENCE</scope>
    <source>
        <strain evidence="1">CGMCC 1.15320</strain>
    </source>
</reference>